<dbReference type="Pfam" id="PF02393">
    <property type="entry name" value="US22"/>
    <property type="match status" value="1"/>
</dbReference>
<evidence type="ECO:0000313" key="2">
    <source>
        <dbReference type="Proteomes" id="UP000102041"/>
    </source>
</evidence>
<feature type="non-terminal residue" evidence="1">
    <location>
        <position position="1"/>
    </location>
</feature>
<dbReference type="EMBL" id="AB592928">
    <property type="protein sequence ID" value="BAJ78497.1"/>
    <property type="molecule type" value="Genomic_DNA"/>
</dbReference>
<protein>
    <submittedName>
        <fullName evidence="1">GP29.1 protein</fullName>
    </submittedName>
</protein>
<evidence type="ECO:0000313" key="1">
    <source>
        <dbReference type="EMBL" id="BAJ78497.1"/>
    </source>
</evidence>
<proteinExistence type="predicted"/>
<organismHost>
    <name type="scientific">Cavia porcellus</name>
    <name type="common">Guinea pig</name>
    <dbReference type="NCBI Taxonomy" id="10141"/>
</organismHost>
<dbReference type="InterPro" id="IPR003360">
    <property type="entry name" value="US22-like"/>
</dbReference>
<name>E9RH45_GPCMV</name>
<sequence length="217" mass="24057">VGSVDVNGYRGVSMTAACIFSLTRLRDMMAIETDLNAVERYAADHCYGEIALLWPNDYLLRLCTVDESMYSKKDLKDFANRLNVSKLVVFGTIGRVADMGMSRLTAFLCHGGVFVHDVYSDCFVKLSDTFRSFARLGLIRFNERDGNVLGIAAESRSVNATPANNVCRSTEGRGAVDPLDDIYACGGGVCVCRSVCKYDDAVRGTRRRLMRRDRDAM</sequence>
<organism evidence="1 2">
    <name type="scientific">Guinea pig cytomegalovirus (strain 22122)</name>
    <name type="common">GPCMV</name>
    <dbReference type="NCBI Taxonomy" id="103920"/>
    <lineage>
        <taxon>Viruses</taxon>
        <taxon>Duplodnaviria</taxon>
        <taxon>Heunggongvirae</taxon>
        <taxon>Peploviricota</taxon>
        <taxon>Herviviricetes</taxon>
        <taxon>Herpesvirales</taxon>
        <taxon>Orthoherpesviridae</taxon>
        <taxon>Betaherpesvirinae</taxon>
        <taxon>Quwivirus</taxon>
        <taxon>Quwivirus caviidbeta2</taxon>
    </lineage>
</organism>
<gene>
    <name evidence="1" type="primary">GP29.1</name>
</gene>
<reference evidence="1 2" key="1">
    <citation type="journal article" date="2011" name="J. Gen. Virol.">
        <title>Re-evaluation of the genome sequence of guinea pig cytomegalovirus.</title>
        <authorList>
            <person name="Kanai K."/>
            <person name="Yamada S."/>
            <person name="Yamamoto Y."/>
            <person name="Fukui Y."/>
            <person name="Kurane I."/>
            <person name="Inoue N."/>
        </authorList>
    </citation>
    <scope>NUCLEOTIDE SEQUENCE [LARGE SCALE GENOMIC DNA]</scope>
    <source>
        <strain evidence="1">22122</strain>
    </source>
</reference>
<dbReference type="Proteomes" id="UP000102041">
    <property type="component" value="Segment"/>
</dbReference>
<accession>E9RH45</accession>